<dbReference type="InterPro" id="IPR051640">
    <property type="entry name" value="GRB10-interact_GYF"/>
</dbReference>
<dbReference type="PANTHER" id="PTHR14445:SF36">
    <property type="entry name" value="FI03272P-RELATED"/>
    <property type="match status" value="1"/>
</dbReference>
<feature type="compositionally biased region" description="Polar residues" evidence="1">
    <location>
        <begin position="1"/>
        <end position="16"/>
    </location>
</feature>
<gene>
    <name evidence="2" type="ORF">INT44_002769</name>
</gene>
<evidence type="ECO:0000313" key="3">
    <source>
        <dbReference type="Proteomes" id="UP000612746"/>
    </source>
</evidence>
<dbReference type="PANTHER" id="PTHR14445">
    <property type="entry name" value="GRB10 INTERACTING GYF PROTEIN"/>
    <property type="match status" value="1"/>
</dbReference>
<evidence type="ECO:0008006" key="4">
    <source>
        <dbReference type="Google" id="ProtNLM"/>
    </source>
</evidence>
<reference evidence="2" key="1">
    <citation type="submission" date="2020-12" db="EMBL/GenBank/DDBJ databases">
        <title>Metabolic potential, ecology and presence of endohyphal bacteria is reflected in genomic diversity of Mucoromycotina.</title>
        <authorList>
            <person name="Muszewska A."/>
            <person name="Okrasinska A."/>
            <person name="Steczkiewicz K."/>
            <person name="Drgas O."/>
            <person name="Orlowska M."/>
            <person name="Perlinska-Lenart U."/>
            <person name="Aleksandrzak-Piekarczyk T."/>
            <person name="Szatraj K."/>
            <person name="Zielenkiewicz U."/>
            <person name="Pilsyk S."/>
            <person name="Malc E."/>
            <person name="Mieczkowski P."/>
            <person name="Kruszewska J.S."/>
            <person name="Biernat P."/>
            <person name="Pawlowska J."/>
        </authorList>
    </citation>
    <scope>NUCLEOTIDE SEQUENCE</scope>
    <source>
        <strain evidence="2">WA0000051536</strain>
    </source>
</reference>
<evidence type="ECO:0000313" key="2">
    <source>
        <dbReference type="EMBL" id="KAG2186545.1"/>
    </source>
</evidence>
<dbReference type="GO" id="GO:0005829">
    <property type="term" value="C:cytosol"/>
    <property type="evidence" value="ECO:0007669"/>
    <property type="project" value="TreeGrafter"/>
</dbReference>
<feature type="region of interest" description="Disordered" evidence="1">
    <location>
        <begin position="125"/>
        <end position="282"/>
    </location>
</feature>
<feature type="region of interest" description="Disordered" evidence="1">
    <location>
        <begin position="45"/>
        <end position="84"/>
    </location>
</feature>
<dbReference type="Proteomes" id="UP000612746">
    <property type="component" value="Unassembled WGS sequence"/>
</dbReference>
<dbReference type="OrthoDB" id="6415790at2759"/>
<comment type="caution">
    <text evidence="2">The sequence shown here is derived from an EMBL/GenBank/DDBJ whole genome shotgun (WGS) entry which is preliminary data.</text>
</comment>
<feature type="non-terminal residue" evidence="2">
    <location>
        <position position="1"/>
    </location>
</feature>
<protein>
    <recommendedName>
        <fullName evidence="4">GYF domain-containing protein</fullName>
    </recommendedName>
</protein>
<feature type="compositionally biased region" description="Polar residues" evidence="1">
    <location>
        <begin position="216"/>
        <end position="252"/>
    </location>
</feature>
<feature type="region of interest" description="Disordered" evidence="1">
    <location>
        <begin position="1"/>
        <end position="20"/>
    </location>
</feature>
<sequence length="384" mass="40880">TSEAIEQPPQQTSLAETSAPIHKLPSVITAPAIKPVSLREIQEEELRKQKESAKMQPVKPVAKTSGWVSPTPWSLGDDTPKGPSLREIQEMEAREMEARKAVEKQSSAAHFAQSSTLAAPTTMSWGVVSPGRNAAPAAAPAASNAAPWASTNAPKKTLREIQLEEEEEARKRSAKLGQQQAASLAAASAAAASSPNAFQSSAANGPSKGYAGIVGHTSTKPASQSSWTTVASNNRSATKSPTVSTSTASRSAWDSAKPAQAKVSSVPAGSTTAFKSDSSERRGPSEEFFRWCRQALKGLDSNVDCEDFMQMLVAFPLDNSSIEIIQDMIYANSTSLDGRRFADEFMKRRKADLAGKLTVSAVLPSDEDANAFKVVSKKKKFVKA</sequence>
<feature type="compositionally biased region" description="Polar residues" evidence="1">
    <location>
        <begin position="267"/>
        <end position="276"/>
    </location>
</feature>
<dbReference type="AlphaFoldDB" id="A0A8H7UKI8"/>
<dbReference type="EMBL" id="JAEPRA010000004">
    <property type="protein sequence ID" value="KAG2186545.1"/>
    <property type="molecule type" value="Genomic_DNA"/>
</dbReference>
<accession>A0A8H7UKI8</accession>
<proteinExistence type="predicted"/>
<organism evidence="2 3">
    <name type="scientific">Umbelopsis vinacea</name>
    <dbReference type="NCBI Taxonomy" id="44442"/>
    <lineage>
        <taxon>Eukaryota</taxon>
        <taxon>Fungi</taxon>
        <taxon>Fungi incertae sedis</taxon>
        <taxon>Mucoromycota</taxon>
        <taxon>Mucoromycotina</taxon>
        <taxon>Umbelopsidomycetes</taxon>
        <taxon>Umbelopsidales</taxon>
        <taxon>Umbelopsidaceae</taxon>
        <taxon>Umbelopsis</taxon>
    </lineage>
</organism>
<feature type="compositionally biased region" description="Low complexity" evidence="1">
    <location>
        <begin position="178"/>
        <end position="203"/>
    </location>
</feature>
<keyword evidence="3" id="KW-1185">Reference proteome</keyword>
<feature type="compositionally biased region" description="Low complexity" evidence="1">
    <location>
        <begin position="133"/>
        <end position="154"/>
    </location>
</feature>
<evidence type="ECO:0000256" key="1">
    <source>
        <dbReference type="SAM" id="MobiDB-lite"/>
    </source>
</evidence>
<name>A0A8H7UKI8_9FUNG</name>